<keyword evidence="1" id="KW-0328">Glycosyltransferase</keyword>
<organism evidence="3 4">
    <name type="scientific">Qipengyuania vulgaris</name>
    <dbReference type="NCBI Taxonomy" id="291985"/>
    <lineage>
        <taxon>Bacteria</taxon>
        <taxon>Pseudomonadati</taxon>
        <taxon>Pseudomonadota</taxon>
        <taxon>Alphaproteobacteria</taxon>
        <taxon>Sphingomonadales</taxon>
        <taxon>Erythrobacteraceae</taxon>
        <taxon>Qipengyuania</taxon>
    </lineage>
</organism>
<proteinExistence type="predicted"/>
<evidence type="ECO:0000313" key="4">
    <source>
        <dbReference type="Proteomes" id="UP000448199"/>
    </source>
</evidence>
<dbReference type="GO" id="GO:0016758">
    <property type="term" value="F:hexosyltransferase activity"/>
    <property type="evidence" value="ECO:0007669"/>
    <property type="project" value="TreeGrafter"/>
</dbReference>
<evidence type="ECO:0000313" key="3">
    <source>
        <dbReference type="EMBL" id="MXO47080.1"/>
    </source>
</evidence>
<dbReference type="PANTHER" id="PTHR34136">
    <property type="match status" value="1"/>
</dbReference>
<dbReference type="InterPro" id="IPR004629">
    <property type="entry name" value="WecG_TagA_CpsF"/>
</dbReference>
<dbReference type="Proteomes" id="UP000448199">
    <property type="component" value="Unassembled WGS sequence"/>
</dbReference>
<gene>
    <name evidence="3" type="ORF">GRI69_02235</name>
</gene>
<dbReference type="RefSeq" id="WP_160726679.1">
    <property type="nucleotide sequence ID" value="NZ_WTYC01000001.1"/>
</dbReference>
<protein>
    <submittedName>
        <fullName evidence="3">WecB/TagA/CpsF family glycosyltransferase</fullName>
    </submittedName>
</protein>
<accession>A0A844XNA2</accession>
<dbReference type="EMBL" id="WTYC01000001">
    <property type="protein sequence ID" value="MXO47080.1"/>
    <property type="molecule type" value="Genomic_DNA"/>
</dbReference>
<dbReference type="Pfam" id="PF03808">
    <property type="entry name" value="Glyco_tran_WecG"/>
    <property type="match status" value="1"/>
</dbReference>
<sequence>MLSNLTIVPEGEVDARLLPALAAIDKPTTLGFLNAHGVNLCWDRSSVARNFTDLDYLLRDGIGVDLCCRRLGWKGGENLNGTDFIPRLLQHRGGSISVLGTQSPWLEVAAQRLRDRGAKIVSAHHGFERPEFYVNQVLADRPDVVLLAMGMPKQEEVAALIKEAADWPVLIICGGAILDWISERFERAPEFYRRNNLEWVYRLRKEPARLFRRYVIGNPLMILRLPAMARAVNRDGLQPKGPPTL</sequence>
<evidence type="ECO:0000256" key="1">
    <source>
        <dbReference type="ARBA" id="ARBA00022676"/>
    </source>
</evidence>
<reference evidence="3 4" key="1">
    <citation type="submission" date="2019-12" db="EMBL/GenBank/DDBJ databases">
        <title>Genomic-based taxomic classification of the family Erythrobacteraceae.</title>
        <authorList>
            <person name="Xu L."/>
        </authorList>
    </citation>
    <scope>NUCLEOTIDE SEQUENCE [LARGE SCALE GENOMIC DNA]</scope>
    <source>
        <strain evidence="3 4">DSM 17792</strain>
    </source>
</reference>
<dbReference type="CDD" id="cd06533">
    <property type="entry name" value="Glyco_transf_WecG_TagA"/>
    <property type="match status" value="1"/>
</dbReference>
<comment type="caution">
    <text evidence="3">The sequence shown here is derived from an EMBL/GenBank/DDBJ whole genome shotgun (WGS) entry which is preliminary data.</text>
</comment>
<keyword evidence="2 3" id="KW-0808">Transferase</keyword>
<keyword evidence="4" id="KW-1185">Reference proteome</keyword>
<name>A0A844XNA2_9SPHN</name>
<dbReference type="NCBIfam" id="TIGR00696">
    <property type="entry name" value="wecG_tagA_cpsF"/>
    <property type="match status" value="1"/>
</dbReference>
<dbReference type="OrthoDB" id="9771846at2"/>
<evidence type="ECO:0000256" key="2">
    <source>
        <dbReference type="ARBA" id="ARBA00022679"/>
    </source>
</evidence>
<dbReference type="AlphaFoldDB" id="A0A844XNA2"/>
<dbReference type="PANTHER" id="PTHR34136:SF1">
    <property type="entry name" value="UDP-N-ACETYL-D-MANNOSAMINURONIC ACID TRANSFERASE"/>
    <property type="match status" value="1"/>
</dbReference>